<dbReference type="EMBL" id="UIGB01000001">
    <property type="protein sequence ID" value="SUU83890.1"/>
    <property type="molecule type" value="Genomic_DNA"/>
</dbReference>
<evidence type="ECO:0000313" key="2">
    <source>
        <dbReference type="Proteomes" id="UP000254343"/>
    </source>
</evidence>
<name>A0A380W4R6_AFIFE</name>
<proteinExistence type="predicted"/>
<sequence>MAVYFFTDQPQALLDKFNIRIRQGEAVGRIHTWIKGSDGSSYTHSDDNWINKSWFKARVDQDALVFNIIRPEDRYVSVKAYAFYHGQIIKTFLNHLDLNFESLALSPRCEDGDINA</sequence>
<organism evidence="1 2">
    <name type="scientific">Afipia felis</name>
    <name type="common">Cat scratch disease bacillus</name>
    <dbReference type="NCBI Taxonomy" id="1035"/>
    <lineage>
        <taxon>Bacteria</taxon>
        <taxon>Pseudomonadati</taxon>
        <taxon>Pseudomonadota</taxon>
        <taxon>Alphaproteobacteria</taxon>
        <taxon>Hyphomicrobiales</taxon>
        <taxon>Nitrobacteraceae</taxon>
        <taxon>Afipia</taxon>
    </lineage>
</organism>
<gene>
    <name evidence="1" type="ORF">NCTC12722_01069</name>
</gene>
<protein>
    <submittedName>
        <fullName evidence="1">Uncharacterized protein</fullName>
    </submittedName>
</protein>
<dbReference type="OrthoDB" id="8453922at2"/>
<evidence type="ECO:0000313" key="1">
    <source>
        <dbReference type="EMBL" id="SUU83890.1"/>
    </source>
</evidence>
<reference evidence="1 2" key="1">
    <citation type="submission" date="2018-06" db="EMBL/GenBank/DDBJ databases">
        <authorList>
            <consortium name="Pathogen Informatics"/>
            <person name="Doyle S."/>
        </authorList>
    </citation>
    <scope>NUCLEOTIDE SEQUENCE [LARGE SCALE GENOMIC DNA]</scope>
    <source>
        <strain evidence="1 2">NCTC12722</strain>
    </source>
</reference>
<accession>A0A380W4R6</accession>
<dbReference type="Proteomes" id="UP000254343">
    <property type="component" value="Unassembled WGS sequence"/>
</dbReference>
<dbReference type="AlphaFoldDB" id="A0A380W4R6"/>
<dbReference type="RefSeq" id="WP_002718669.1">
    <property type="nucleotide sequence ID" value="NZ_UFSI01000001.1"/>
</dbReference>